<accession>A0ABV3ZGJ3</accession>
<dbReference type="InterPro" id="IPR035986">
    <property type="entry name" value="PKD_dom_sf"/>
</dbReference>
<dbReference type="InterPro" id="IPR022409">
    <property type="entry name" value="PKD/Chitinase_dom"/>
</dbReference>
<dbReference type="InterPro" id="IPR026444">
    <property type="entry name" value="Secre_tail"/>
</dbReference>
<evidence type="ECO:0000259" key="1">
    <source>
        <dbReference type="SMART" id="SM00089"/>
    </source>
</evidence>
<gene>
    <name evidence="2" type="ORF">QTN47_15600</name>
</gene>
<evidence type="ECO:0000313" key="2">
    <source>
        <dbReference type="EMBL" id="MEX6688933.1"/>
    </source>
</evidence>
<dbReference type="SUPFAM" id="SSF49299">
    <property type="entry name" value="PKD domain"/>
    <property type="match status" value="1"/>
</dbReference>
<protein>
    <submittedName>
        <fullName evidence="2">T9SS type A sorting domain-containing protein</fullName>
    </submittedName>
</protein>
<dbReference type="SUPFAM" id="SSF53474">
    <property type="entry name" value="alpha/beta-Hydrolases"/>
    <property type="match status" value="1"/>
</dbReference>
<dbReference type="PANTHER" id="PTHR46182:SF2">
    <property type="entry name" value="FI19480P1"/>
    <property type="match status" value="1"/>
</dbReference>
<dbReference type="PANTHER" id="PTHR46182">
    <property type="entry name" value="FI19480P1"/>
    <property type="match status" value="1"/>
</dbReference>
<dbReference type="Gene3D" id="3.40.50.1820">
    <property type="entry name" value="alpha/beta hydrolase"/>
    <property type="match status" value="1"/>
</dbReference>
<dbReference type="Pfam" id="PF18962">
    <property type="entry name" value="Por_Secre_tail"/>
    <property type="match status" value="1"/>
</dbReference>
<evidence type="ECO:0000313" key="3">
    <source>
        <dbReference type="Proteomes" id="UP001560573"/>
    </source>
</evidence>
<dbReference type="EMBL" id="JAULBC010000005">
    <property type="protein sequence ID" value="MEX6688933.1"/>
    <property type="molecule type" value="Genomic_DNA"/>
</dbReference>
<dbReference type="Proteomes" id="UP001560573">
    <property type="component" value="Unassembled WGS sequence"/>
</dbReference>
<proteinExistence type="predicted"/>
<dbReference type="Gene3D" id="2.60.40.10">
    <property type="entry name" value="Immunoglobulins"/>
    <property type="match status" value="1"/>
</dbReference>
<comment type="caution">
    <text evidence="2">The sequence shown here is derived from an EMBL/GenBank/DDBJ whole genome shotgun (WGS) entry which is preliminary data.</text>
</comment>
<sequence>MKPAAHNPVHARQAWIFILCLIPGIASFSQTHKPISTVITPNLWGYYEHLPQGYSTSVKKYPLLVFFHGKAERGNGTTEDLKRILLYGPPKLINEGLFPKTFTVDGQQFSFIVISPQLRNREIPVDSDYNALMTYIKSRYRIDESRIYVTGLSLGAGRILHAAGSSVENAKSIAALTSASTDWSGDVASAKRIAAANLPIWLFGNTLDYQIPYSNTFWWYQYLKTYTPAMTNPPLIDSAMLRSHDSWTRMYDPNYRPRGLNVYEWMLKHKRSLTTESTATGPVAVIADPGDTIATTSVTLDASGSYTVAGRTITSWLWNYMAGPKNAIIENPARSITNIKNLTNGTYTFRVKVTDKAGSNSKTVTFTVKLPLAQRTATAQQYSSRDVIPDKDNNAFQTLKLSPIPANDYLNLSVVNDAKGKVSVYITDMSGRTLLGKGFGEKKAAHWSEKINISGLTGGSYFLTLLVGNEKFSGRFIKLSK</sequence>
<keyword evidence="3" id="KW-1185">Reference proteome</keyword>
<dbReference type="NCBIfam" id="TIGR04183">
    <property type="entry name" value="Por_Secre_tail"/>
    <property type="match status" value="1"/>
</dbReference>
<organism evidence="2 3">
    <name type="scientific">Danxiaibacter flavus</name>
    <dbReference type="NCBI Taxonomy" id="3049108"/>
    <lineage>
        <taxon>Bacteria</taxon>
        <taxon>Pseudomonadati</taxon>
        <taxon>Bacteroidota</taxon>
        <taxon>Chitinophagia</taxon>
        <taxon>Chitinophagales</taxon>
        <taxon>Chitinophagaceae</taxon>
        <taxon>Danxiaibacter</taxon>
    </lineage>
</organism>
<feature type="domain" description="PKD/Chitinase" evidence="1">
    <location>
        <begin position="282"/>
        <end position="371"/>
    </location>
</feature>
<dbReference type="InterPro" id="IPR013783">
    <property type="entry name" value="Ig-like_fold"/>
</dbReference>
<dbReference type="InterPro" id="IPR029058">
    <property type="entry name" value="AB_hydrolase_fold"/>
</dbReference>
<name>A0ABV3ZGJ3_9BACT</name>
<reference evidence="2 3" key="1">
    <citation type="submission" date="2023-07" db="EMBL/GenBank/DDBJ databases">
        <authorList>
            <person name="Lian W.-H."/>
        </authorList>
    </citation>
    <scope>NUCLEOTIDE SEQUENCE [LARGE SCALE GENOMIC DNA]</scope>
    <source>
        <strain evidence="2 3">SYSU DXS3180</strain>
    </source>
</reference>
<dbReference type="InterPro" id="IPR029865">
    <property type="entry name" value="KIAA0319-like"/>
</dbReference>
<dbReference type="Pfam" id="PF22352">
    <property type="entry name" value="K319L-like_PKD"/>
    <property type="match status" value="1"/>
</dbReference>
<dbReference type="CDD" id="cd00146">
    <property type="entry name" value="PKD"/>
    <property type="match status" value="1"/>
</dbReference>
<dbReference type="RefSeq" id="WP_369330342.1">
    <property type="nucleotide sequence ID" value="NZ_JAULBC010000005.1"/>
</dbReference>
<dbReference type="SMART" id="SM00089">
    <property type="entry name" value="PKD"/>
    <property type="match status" value="1"/>
</dbReference>